<comment type="caution">
    <text evidence="1">The sequence shown here is derived from an EMBL/GenBank/DDBJ whole genome shotgun (WGS) entry which is preliminary data.</text>
</comment>
<evidence type="ECO:0000313" key="1">
    <source>
        <dbReference type="EMBL" id="MEJ5020857.1"/>
    </source>
</evidence>
<keyword evidence="2" id="KW-1185">Reference proteome</keyword>
<dbReference type="EMBL" id="JBBGZH010000002">
    <property type="protein sequence ID" value="MEJ5020857.1"/>
    <property type="molecule type" value="Genomic_DNA"/>
</dbReference>
<protein>
    <recommendedName>
        <fullName evidence="3">PE-PGRS family protein</fullName>
    </recommendedName>
</protein>
<reference evidence="1 2" key="1">
    <citation type="submission" date="2023-12" db="EMBL/GenBank/DDBJ databases">
        <title>Gut-associated functions are favored during microbiome assembly across C. elegans life.</title>
        <authorList>
            <person name="Zimmermann J."/>
        </authorList>
    </citation>
    <scope>NUCLEOTIDE SEQUENCE [LARGE SCALE GENOMIC DNA]</scope>
    <source>
        <strain evidence="1 2">MYb71</strain>
    </source>
</reference>
<name>A0ABU8PF24_9HYPH</name>
<gene>
    <name evidence="1" type="ORF">WH297_14090</name>
</gene>
<dbReference type="RefSeq" id="WP_105543359.1">
    <property type="nucleotide sequence ID" value="NZ_JBBGZH010000002.1"/>
</dbReference>
<evidence type="ECO:0008006" key="3">
    <source>
        <dbReference type="Google" id="ProtNLM"/>
    </source>
</evidence>
<accession>A0ABU8PF24</accession>
<organism evidence="1 2">
    <name type="scientific">Ochrobactrum vermis</name>
    <dbReference type="NCBI Taxonomy" id="1827297"/>
    <lineage>
        <taxon>Bacteria</taxon>
        <taxon>Pseudomonadati</taxon>
        <taxon>Pseudomonadota</taxon>
        <taxon>Alphaproteobacteria</taxon>
        <taxon>Hyphomicrobiales</taxon>
        <taxon>Brucellaceae</taxon>
        <taxon>Brucella/Ochrobactrum group</taxon>
        <taxon>Ochrobactrum</taxon>
    </lineage>
</organism>
<dbReference type="Proteomes" id="UP001375812">
    <property type="component" value="Unassembled WGS sequence"/>
</dbReference>
<sequence>MNDLRPISNETLNVGGVQATSLGSTAGHLALVPTWLPFDVASGATGNSAGSGGMGLSVGVISSDASAIFVPSNTAIAGPGAEVGADQFNNALINQHVVEMAGLGGDGGNGNAVIGGTEGATSNHAGSGGNGVFFGGLVSSDVAVFAPVNTAVAGGSGSIASANQTNNAAFLQGADQMAGIGGSGGDHNLAGSVSPIHTDTGPTYLFTGDNYAGHGGAGIFAGTMIDVNVAIFSPINIAVAAAGGNADAHQTNNVIFDQGGTQIAGIGGNGGGFNMASDTIFTGSTASGSGGDGVFAGNQVDVSIGYFHPINIAVPAGGTADAQQIDHLLVDQHALQIAGIGGSGGHDNLTDASHDALLANDILALLHV</sequence>
<evidence type="ECO:0000313" key="2">
    <source>
        <dbReference type="Proteomes" id="UP001375812"/>
    </source>
</evidence>
<proteinExistence type="predicted"/>